<evidence type="ECO:0000313" key="2">
    <source>
        <dbReference type="EMBL" id="KAF6756598.1"/>
    </source>
</evidence>
<feature type="compositionally biased region" description="Polar residues" evidence="1">
    <location>
        <begin position="81"/>
        <end position="102"/>
    </location>
</feature>
<dbReference type="Proteomes" id="UP000521943">
    <property type="component" value="Unassembled WGS sequence"/>
</dbReference>
<reference evidence="2 3" key="1">
    <citation type="submission" date="2020-07" db="EMBL/GenBank/DDBJ databases">
        <title>Comparative genomics of pyrophilous fungi reveals a link between fire events and developmental genes.</title>
        <authorList>
            <consortium name="DOE Joint Genome Institute"/>
            <person name="Steindorff A.S."/>
            <person name="Carver A."/>
            <person name="Calhoun S."/>
            <person name="Stillman K."/>
            <person name="Liu H."/>
            <person name="Lipzen A."/>
            <person name="Pangilinan J."/>
            <person name="Labutti K."/>
            <person name="Bruns T.D."/>
            <person name="Grigoriev I.V."/>
        </authorList>
    </citation>
    <scope>NUCLEOTIDE SEQUENCE [LARGE SCALE GENOMIC DNA]</scope>
    <source>
        <strain evidence="2 3">CBS 144469</strain>
    </source>
</reference>
<dbReference type="AlphaFoldDB" id="A0A8H6I0D8"/>
<dbReference type="SUPFAM" id="SSF54897">
    <property type="entry name" value="Protease propeptides/inhibitors"/>
    <property type="match status" value="1"/>
</dbReference>
<accession>A0A8H6I0D8</accession>
<proteinExistence type="predicted"/>
<dbReference type="OrthoDB" id="10320236at2759"/>
<feature type="region of interest" description="Disordered" evidence="1">
    <location>
        <begin position="77"/>
        <end position="102"/>
    </location>
</feature>
<evidence type="ECO:0000313" key="3">
    <source>
        <dbReference type="Proteomes" id="UP000521943"/>
    </source>
</evidence>
<name>A0A8H6I0D8_9AGAR</name>
<keyword evidence="3" id="KW-1185">Reference proteome</keyword>
<comment type="caution">
    <text evidence="2">The sequence shown here is derived from an EMBL/GenBank/DDBJ whole genome shotgun (WGS) entry which is preliminary data.</text>
</comment>
<gene>
    <name evidence="2" type="ORF">DFP72DRAFT_1168775</name>
</gene>
<protein>
    <submittedName>
        <fullName evidence="2">Uncharacterized protein</fullName>
    </submittedName>
</protein>
<organism evidence="2 3">
    <name type="scientific">Ephemerocybe angulata</name>
    <dbReference type="NCBI Taxonomy" id="980116"/>
    <lineage>
        <taxon>Eukaryota</taxon>
        <taxon>Fungi</taxon>
        <taxon>Dikarya</taxon>
        <taxon>Basidiomycota</taxon>
        <taxon>Agaricomycotina</taxon>
        <taxon>Agaricomycetes</taxon>
        <taxon>Agaricomycetidae</taxon>
        <taxon>Agaricales</taxon>
        <taxon>Agaricineae</taxon>
        <taxon>Psathyrellaceae</taxon>
        <taxon>Ephemerocybe</taxon>
    </lineage>
</organism>
<sequence length="190" mass="21566">MAEQLETNLVEVERYPLKRESAYIVNLKYGVDTRAFIQWFREAHPDDPGARIEGGWDRSFFGTFDDKTLYSLRSSPEVKSISETEPPSATFNPQPIHNTNMTEQPETHLVEIGHAKGERVESSYTVQLKDDANMSVFMQRFLKAYPPSLDNPIAIKWPSATGFSGTFGDETLHYLRSAPEVGEIYENSRG</sequence>
<evidence type="ECO:0000256" key="1">
    <source>
        <dbReference type="SAM" id="MobiDB-lite"/>
    </source>
</evidence>
<dbReference type="EMBL" id="JACGCI010000025">
    <property type="protein sequence ID" value="KAF6756598.1"/>
    <property type="molecule type" value="Genomic_DNA"/>
</dbReference>